<reference evidence="3" key="1">
    <citation type="journal article" date="2014" name="Front. Microbiol.">
        <title>High frequency of phylogenetically diverse reductive dehalogenase-homologous genes in deep subseafloor sedimentary metagenomes.</title>
        <authorList>
            <person name="Kawai M."/>
            <person name="Futagami T."/>
            <person name="Toyoda A."/>
            <person name="Takaki Y."/>
            <person name="Nishi S."/>
            <person name="Hori S."/>
            <person name="Arai W."/>
            <person name="Tsubouchi T."/>
            <person name="Morono Y."/>
            <person name="Uchiyama I."/>
            <person name="Ito T."/>
            <person name="Fujiyama A."/>
            <person name="Inagaki F."/>
            <person name="Takami H."/>
        </authorList>
    </citation>
    <scope>NUCLEOTIDE SEQUENCE</scope>
    <source>
        <strain evidence="3">Expedition CK06-06</strain>
    </source>
</reference>
<comment type="caution">
    <text evidence="3">The sequence shown here is derived from an EMBL/GenBank/DDBJ whole genome shotgun (WGS) entry which is preliminary data.</text>
</comment>
<dbReference type="InterPro" id="IPR023210">
    <property type="entry name" value="NADP_OxRdtase_dom"/>
</dbReference>
<dbReference type="GO" id="GO:0005829">
    <property type="term" value="C:cytosol"/>
    <property type="evidence" value="ECO:0007669"/>
    <property type="project" value="TreeGrafter"/>
</dbReference>
<dbReference type="Pfam" id="PF00248">
    <property type="entry name" value="Aldo_ket_red"/>
    <property type="match status" value="1"/>
</dbReference>
<keyword evidence="1" id="KW-0560">Oxidoreductase</keyword>
<dbReference type="EMBL" id="BARV01042893">
    <property type="protein sequence ID" value="GAI51894.1"/>
    <property type="molecule type" value="Genomic_DNA"/>
</dbReference>
<dbReference type="AlphaFoldDB" id="X1R8G1"/>
<sequence length="115" mass="12983">MSLPRLASTSERILSFFRQPDILPSLSQTRHALEKKINWIDTAPVYGLGHSEEVVGQAIKEQRNKPIVATKCGRVWDKDGSISGCLKKESIRSEVEASLGRLKIDVIDLYQIHWP</sequence>
<name>X1R8G1_9ZZZZ</name>
<proteinExistence type="predicted"/>
<evidence type="ECO:0000313" key="3">
    <source>
        <dbReference type="EMBL" id="GAI51894.1"/>
    </source>
</evidence>
<organism evidence="3">
    <name type="scientific">marine sediment metagenome</name>
    <dbReference type="NCBI Taxonomy" id="412755"/>
    <lineage>
        <taxon>unclassified sequences</taxon>
        <taxon>metagenomes</taxon>
        <taxon>ecological metagenomes</taxon>
    </lineage>
</organism>
<dbReference type="GO" id="GO:0016491">
    <property type="term" value="F:oxidoreductase activity"/>
    <property type="evidence" value="ECO:0007669"/>
    <property type="project" value="UniProtKB-KW"/>
</dbReference>
<feature type="domain" description="NADP-dependent oxidoreductase" evidence="2">
    <location>
        <begin position="30"/>
        <end position="115"/>
    </location>
</feature>
<accession>X1R8G1</accession>
<evidence type="ECO:0000256" key="1">
    <source>
        <dbReference type="ARBA" id="ARBA00023002"/>
    </source>
</evidence>
<dbReference type="Gene3D" id="3.20.20.100">
    <property type="entry name" value="NADP-dependent oxidoreductase domain"/>
    <property type="match status" value="1"/>
</dbReference>
<feature type="non-terminal residue" evidence="3">
    <location>
        <position position="115"/>
    </location>
</feature>
<dbReference type="SUPFAM" id="SSF51430">
    <property type="entry name" value="NAD(P)-linked oxidoreductase"/>
    <property type="match status" value="1"/>
</dbReference>
<evidence type="ECO:0000259" key="2">
    <source>
        <dbReference type="Pfam" id="PF00248"/>
    </source>
</evidence>
<protein>
    <recommendedName>
        <fullName evidence="2">NADP-dependent oxidoreductase domain-containing protein</fullName>
    </recommendedName>
</protein>
<dbReference type="PANTHER" id="PTHR43364:SF4">
    <property type="entry name" value="NAD(P)-LINKED OXIDOREDUCTASE SUPERFAMILY PROTEIN"/>
    <property type="match status" value="1"/>
</dbReference>
<dbReference type="InterPro" id="IPR050523">
    <property type="entry name" value="AKR_Detox_Biosynth"/>
</dbReference>
<dbReference type="PANTHER" id="PTHR43364">
    <property type="entry name" value="NADH-SPECIFIC METHYLGLYOXAL REDUCTASE-RELATED"/>
    <property type="match status" value="1"/>
</dbReference>
<dbReference type="InterPro" id="IPR036812">
    <property type="entry name" value="NAD(P)_OxRdtase_dom_sf"/>
</dbReference>
<gene>
    <name evidence="3" type="ORF">S06H3_64285</name>
</gene>